<dbReference type="AlphaFoldDB" id="A0A1D2VGJ6"/>
<dbReference type="EMBL" id="KV454481">
    <property type="protein sequence ID" value="ODV60791.1"/>
    <property type="molecule type" value="Genomic_DNA"/>
</dbReference>
<accession>A0A1D2VGJ6</accession>
<dbReference type="RefSeq" id="XP_020047098.1">
    <property type="nucleotide sequence ID" value="XM_020193362.1"/>
</dbReference>
<dbReference type="InParanoid" id="A0A1D2VGJ6"/>
<proteinExistence type="predicted"/>
<keyword evidence="2" id="KW-1185">Reference proteome</keyword>
<sequence>MANNLVFSGAAVDYICSIRAIYNTAQSKPLIYGKKLHEITQAMREIPNYIVSFWSQIIVAKRRTSCSKKPS</sequence>
<dbReference type="Proteomes" id="UP000095038">
    <property type="component" value="Unassembled WGS sequence"/>
</dbReference>
<gene>
    <name evidence="1" type="ORF">ASCRUDRAFT_76156</name>
</gene>
<evidence type="ECO:0000313" key="1">
    <source>
        <dbReference type="EMBL" id="ODV60791.1"/>
    </source>
</evidence>
<dbReference type="GeneID" id="30966998"/>
<evidence type="ECO:0000313" key="2">
    <source>
        <dbReference type="Proteomes" id="UP000095038"/>
    </source>
</evidence>
<protein>
    <submittedName>
        <fullName evidence="1">Uncharacterized protein</fullName>
    </submittedName>
</protein>
<name>A0A1D2VGJ6_9ASCO</name>
<organism evidence="1 2">
    <name type="scientific">Ascoidea rubescens DSM 1968</name>
    <dbReference type="NCBI Taxonomy" id="1344418"/>
    <lineage>
        <taxon>Eukaryota</taxon>
        <taxon>Fungi</taxon>
        <taxon>Dikarya</taxon>
        <taxon>Ascomycota</taxon>
        <taxon>Saccharomycotina</taxon>
        <taxon>Saccharomycetes</taxon>
        <taxon>Ascoideaceae</taxon>
        <taxon>Ascoidea</taxon>
    </lineage>
</organism>
<reference evidence="2" key="1">
    <citation type="submission" date="2016-05" db="EMBL/GenBank/DDBJ databases">
        <title>Comparative genomics of biotechnologically important yeasts.</title>
        <authorList>
            <consortium name="DOE Joint Genome Institute"/>
            <person name="Riley R."/>
            <person name="Haridas S."/>
            <person name="Wolfe K.H."/>
            <person name="Lopes M.R."/>
            <person name="Hittinger C.T."/>
            <person name="Goker M."/>
            <person name="Salamov A."/>
            <person name="Wisecaver J."/>
            <person name="Long T.M."/>
            <person name="Aerts A.L."/>
            <person name="Barry K."/>
            <person name="Choi C."/>
            <person name="Clum A."/>
            <person name="Coughlan A.Y."/>
            <person name="Deshpande S."/>
            <person name="Douglass A.P."/>
            <person name="Hanson S.J."/>
            <person name="Klenk H.-P."/>
            <person name="Labutti K."/>
            <person name="Lapidus A."/>
            <person name="Lindquist E."/>
            <person name="Lipzen A."/>
            <person name="Meier-Kolthoff J.P."/>
            <person name="Ohm R.A."/>
            <person name="Otillar R.P."/>
            <person name="Pangilinan J."/>
            <person name="Peng Y."/>
            <person name="Rokas A."/>
            <person name="Rosa C.A."/>
            <person name="Scheuner C."/>
            <person name="Sibirny A.A."/>
            <person name="Slot J.C."/>
            <person name="Stielow J.B."/>
            <person name="Sun H."/>
            <person name="Kurtzman C.P."/>
            <person name="Blackwell M."/>
            <person name="Grigoriev I.V."/>
            <person name="Jeffries T.W."/>
        </authorList>
    </citation>
    <scope>NUCLEOTIDE SEQUENCE [LARGE SCALE GENOMIC DNA]</scope>
    <source>
        <strain evidence="2">DSM 1968</strain>
    </source>
</reference>